<gene>
    <name evidence="1" type="ORF">CBF37_00610</name>
</gene>
<dbReference type="AlphaFoldDB" id="A0A430A260"/>
<comment type="caution">
    <text evidence="1">The sequence shown here is derived from an EMBL/GenBank/DDBJ whole genome shotgun (WGS) entry which is preliminary data.</text>
</comment>
<evidence type="ECO:0008006" key="3">
    <source>
        <dbReference type="Google" id="ProtNLM"/>
    </source>
</evidence>
<evidence type="ECO:0000313" key="2">
    <source>
        <dbReference type="Proteomes" id="UP000287857"/>
    </source>
</evidence>
<name>A0A430A260_9ENTE</name>
<dbReference type="EMBL" id="NGJS01000001">
    <property type="protein sequence ID" value="RSU00549.1"/>
    <property type="molecule type" value="Genomic_DNA"/>
</dbReference>
<evidence type="ECO:0000313" key="1">
    <source>
        <dbReference type="EMBL" id="RSU00549.1"/>
    </source>
</evidence>
<proteinExistence type="predicted"/>
<dbReference type="OrthoDB" id="2223087at2"/>
<sequence length="196" mass="22337">MKKRTAIVLVTTIAVSLFIGFILGNHKFVNTDTSFKDTQVIKSLTKEKQVVLVNLGVSEVLTAKQSIQLFDTDLFGTNKYKYVQAEFDAKLGLDGKKVTIEKTNDNTYKIKIPEFIFIGHSNEKFSVIAENNDILSWVTPDINETQMVTKILNSTAQQKYLKKYHDLLKESTQDFYGSLLRTVNPEAKLVYEFPKK</sequence>
<reference evidence="1 2" key="1">
    <citation type="submission" date="2017-05" db="EMBL/GenBank/DDBJ databases">
        <title>Vagococcus spp. assemblies.</title>
        <authorList>
            <person name="Gulvik C.A."/>
        </authorList>
    </citation>
    <scope>NUCLEOTIDE SEQUENCE [LARGE SCALE GENOMIC DNA]</scope>
    <source>
        <strain evidence="1 2">SS1995</strain>
    </source>
</reference>
<accession>A0A430A260</accession>
<dbReference type="RefSeq" id="WP_125982874.1">
    <property type="nucleotide sequence ID" value="NZ_NGJS01000001.1"/>
</dbReference>
<organism evidence="1 2">
    <name type="scientific">Vagococcus vulneris</name>
    <dbReference type="NCBI Taxonomy" id="1977869"/>
    <lineage>
        <taxon>Bacteria</taxon>
        <taxon>Bacillati</taxon>
        <taxon>Bacillota</taxon>
        <taxon>Bacilli</taxon>
        <taxon>Lactobacillales</taxon>
        <taxon>Enterococcaceae</taxon>
        <taxon>Vagococcus</taxon>
    </lineage>
</organism>
<protein>
    <recommendedName>
        <fullName evidence="3">DUF4230 domain-containing protein</fullName>
    </recommendedName>
</protein>
<dbReference type="Proteomes" id="UP000287857">
    <property type="component" value="Unassembled WGS sequence"/>
</dbReference>
<keyword evidence="2" id="KW-1185">Reference proteome</keyword>